<feature type="compositionally biased region" description="Polar residues" evidence="1">
    <location>
        <begin position="202"/>
        <end position="211"/>
    </location>
</feature>
<name>A0A5N4BSQ6_9FLAO</name>
<comment type="caution">
    <text evidence="3">The sequence shown here is derived from an EMBL/GenBank/DDBJ whole genome shotgun (WGS) entry which is preliminary data.</text>
</comment>
<dbReference type="EMBL" id="VTPV01000003">
    <property type="protein sequence ID" value="KAB1231410.1"/>
    <property type="molecule type" value="Genomic_DNA"/>
</dbReference>
<reference evidence="3 4" key="1">
    <citation type="journal article" date="2019" name="Stand. Genomic Sci.">
        <title>Draft Whole-Genome Sequence of a Novel Chryseobacterium viscerum Strain Isolated from Fresh Water at Dripping Springs, New Mexico.</title>
        <authorList>
            <person name="Kyndt J.A."/>
            <person name="Moore T.C."/>
        </authorList>
    </citation>
    <scope>NUCLEOTIDE SEQUENCE [LARGE SCALE GENOMIC DNA]</scope>
    <source>
        <strain evidence="3 4">DPS</strain>
    </source>
</reference>
<proteinExistence type="predicted"/>
<feature type="region of interest" description="Disordered" evidence="1">
    <location>
        <begin position="184"/>
        <end position="211"/>
    </location>
</feature>
<feature type="region of interest" description="Disordered" evidence="1">
    <location>
        <begin position="224"/>
        <end position="249"/>
    </location>
</feature>
<keyword evidence="2" id="KW-0732">Signal</keyword>
<gene>
    <name evidence="3" type="ORF">F8D52_06265</name>
</gene>
<evidence type="ECO:0000313" key="4">
    <source>
        <dbReference type="Proteomes" id="UP000326384"/>
    </source>
</evidence>
<evidence type="ECO:0000256" key="1">
    <source>
        <dbReference type="SAM" id="MobiDB-lite"/>
    </source>
</evidence>
<feature type="compositionally biased region" description="Polar residues" evidence="1">
    <location>
        <begin position="224"/>
        <end position="240"/>
    </location>
</feature>
<feature type="chain" id="PRO_5045153991" description="Phage tail protein" evidence="2">
    <location>
        <begin position="25"/>
        <end position="264"/>
    </location>
</feature>
<protein>
    <recommendedName>
        <fullName evidence="5">Phage tail protein</fullName>
    </recommendedName>
</protein>
<evidence type="ECO:0000256" key="2">
    <source>
        <dbReference type="SAM" id="SignalP"/>
    </source>
</evidence>
<accession>A0A5N4BSQ6</accession>
<dbReference type="RefSeq" id="WP_152289336.1">
    <property type="nucleotide sequence ID" value="NZ_VTPV01000003.1"/>
</dbReference>
<organism evidence="3 4">
    <name type="scientific">Chryseobacterium viscerum</name>
    <dbReference type="NCBI Taxonomy" id="1037377"/>
    <lineage>
        <taxon>Bacteria</taxon>
        <taxon>Pseudomonadati</taxon>
        <taxon>Bacteroidota</taxon>
        <taxon>Flavobacteriia</taxon>
        <taxon>Flavobacteriales</taxon>
        <taxon>Weeksellaceae</taxon>
        <taxon>Chryseobacterium group</taxon>
        <taxon>Chryseobacterium</taxon>
    </lineage>
</organism>
<dbReference type="Proteomes" id="UP000326384">
    <property type="component" value="Unassembled WGS sequence"/>
</dbReference>
<sequence>MKNNYIGKIVLLLVSINSANFLKAQVGVGTTSPNSNALLELSSTSKGLLLSRVALTNTISSSPLSAHEKGMVVYNTAVINDVVQGMYENDGTKWNRLYTNQPNVGDVYYSFVASDHQGWYLLDGRNITSLPAAAQANAAKIGITTSLPNAADRYLRQKGGSALLSAGGTQTTTLLQQNLPNISYNGTTSSNGDHSHQYVDRGQTTWNHGNGSAQFANTAQLTNQNTSSAGSHSHTVQVSSGGSGTAIDTEPKNLAANTFIYLGL</sequence>
<keyword evidence="4" id="KW-1185">Reference proteome</keyword>
<evidence type="ECO:0000313" key="3">
    <source>
        <dbReference type="EMBL" id="KAB1231410.1"/>
    </source>
</evidence>
<feature type="signal peptide" evidence="2">
    <location>
        <begin position="1"/>
        <end position="24"/>
    </location>
</feature>
<dbReference type="SUPFAM" id="SSF88874">
    <property type="entry name" value="Receptor-binding domain of short tail fibre protein gp12"/>
    <property type="match status" value="1"/>
</dbReference>
<evidence type="ECO:0008006" key="5">
    <source>
        <dbReference type="Google" id="ProtNLM"/>
    </source>
</evidence>